<gene>
    <name evidence="1" type="ORF">GCM10010276_73870</name>
</gene>
<evidence type="ECO:0000313" key="1">
    <source>
        <dbReference type="EMBL" id="GAA2514776.1"/>
    </source>
</evidence>
<dbReference type="InterPro" id="IPR023902">
    <property type="entry name" value="Sporulation_SdpA"/>
</dbReference>
<keyword evidence="2" id="KW-1185">Reference proteome</keyword>
<accession>A0ABN3N5E5</accession>
<dbReference type="Pfam" id="PF17418">
    <property type="entry name" value="SdpA"/>
    <property type="match status" value="1"/>
</dbReference>
<dbReference type="EMBL" id="BAAASG010000023">
    <property type="protein sequence ID" value="GAA2514776.1"/>
    <property type="molecule type" value="Genomic_DNA"/>
</dbReference>
<protein>
    <submittedName>
        <fullName evidence="1">SdpA family antimicrobial peptide system protein</fullName>
    </submittedName>
</protein>
<organism evidence="1 2">
    <name type="scientific">Streptomyces longisporus</name>
    <dbReference type="NCBI Taxonomy" id="1948"/>
    <lineage>
        <taxon>Bacteria</taxon>
        <taxon>Bacillati</taxon>
        <taxon>Actinomycetota</taxon>
        <taxon>Actinomycetes</taxon>
        <taxon>Kitasatosporales</taxon>
        <taxon>Streptomycetaceae</taxon>
        <taxon>Streptomyces</taxon>
    </lineage>
</organism>
<evidence type="ECO:0000313" key="2">
    <source>
        <dbReference type="Proteomes" id="UP001501777"/>
    </source>
</evidence>
<sequence>MSRIGFFGGAALWGVLGVISVMAALPDAAASPPGMATSRQTISRVWPQGWGFFTKSPRTPANVAYKIAGDGMPKNALIGPNATPSNLFGASRRARAQGPEIASLLHSIPESAWKECGAYVVADCRVSEFKAAPQVANGSPIPTLCGQIILTSEEPVPWAWRSIAKHQYRITKAAAVNVQC</sequence>
<comment type="caution">
    <text evidence="1">The sequence shown here is derived from an EMBL/GenBank/DDBJ whole genome shotgun (WGS) entry which is preliminary data.</text>
</comment>
<dbReference type="NCBIfam" id="TIGR04034">
    <property type="entry name" value="export_SdpA"/>
    <property type="match status" value="1"/>
</dbReference>
<proteinExistence type="predicted"/>
<dbReference type="RefSeq" id="WP_425585828.1">
    <property type="nucleotide sequence ID" value="NZ_BAAASG010000023.1"/>
</dbReference>
<dbReference type="Proteomes" id="UP001501777">
    <property type="component" value="Unassembled WGS sequence"/>
</dbReference>
<name>A0ABN3N5E5_STRLO</name>
<reference evidence="1 2" key="1">
    <citation type="journal article" date="2019" name="Int. J. Syst. Evol. Microbiol.">
        <title>The Global Catalogue of Microorganisms (GCM) 10K type strain sequencing project: providing services to taxonomists for standard genome sequencing and annotation.</title>
        <authorList>
            <consortium name="The Broad Institute Genomics Platform"/>
            <consortium name="The Broad Institute Genome Sequencing Center for Infectious Disease"/>
            <person name="Wu L."/>
            <person name="Ma J."/>
        </authorList>
    </citation>
    <scope>NUCLEOTIDE SEQUENCE [LARGE SCALE GENOMIC DNA]</scope>
    <source>
        <strain evidence="1 2">JCM 4395</strain>
    </source>
</reference>